<name>A0A1G9DMM6_9HYPH</name>
<evidence type="ECO:0000313" key="2">
    <source>
        <dbReference type="Proteomes" id="UP000198894"/>
    </source>
</evidence>
<dbReference type="AlphaFoldDB" id="A0A1G9DMM6"/>
<dbReference type="InterPro" id="IPR010424">
    <property type="entry name" value="EutQ"/>
</dbReference>
<reference evidence="2" key="1">
    <citation type="submission" date="2016-10" db="EMBL/GenBank/DDBJ databases">
        <authorList>
            <person name="Varghese N."/>
            <person name="Submissions S."/>
        </authorList>
    </citation>
    <scope>NUCLEOTIDE SEQUENCE [LARGE SCALE GENOMIC DNA]</scope>
    <source>
        <strain evidence="2">CGMCC 1.11022</strain>
    </source>
</reference>
<accession>A0A1G9DMM6</accession>
<evidence type="ECO:0000313" key="1">
    <source>
        <dbReference type="EMBL" id="SDK65131.1"/>
    </source>
</evidence>
<dbReference type="EMBL" id="FNEE01000018">
    <property type="protein sequence ID" value="SDK65131.1"/>
    <property type="molecule type" value="Genomic_DNA"/>
</dbReference>
<gene>
    <name evidence="1" type="ORF">SAMN05428953_11865</name>
</gene>
<dbReference type="Gene3D" id="2.60.120.10">
    <property type="entry name" value="Jelly Rolls"/>
    <property type="match status" value="1"/>
</dbReference>
<organism evidence="1 2">
    <name type="scientific">Mesorhizobium muleiense</name>
    <dbReference type="NCBI Taxonomy" id="1004279"/>
    <lineage>
        <taxon>Bacteria</taxon>
        <taxon>Pseudomonadati</taxon>
        <taxon>Pseudomonadota</taxon>
        <taxon>Alphaproteobacteria</taxon>
        <taxon>Hyphomicrobiales</taxon>
        <taxon>Phyllobacteriaceae</taxon>
        <taxon>Mesorhizobium</taxon>
    </lineage>
</organism>
<protein>
    <submittedName>
        <fullName evidence="1">Ethanolamine utilisation protein EutQ</fullName>
    </submittedName>
</protein>
<dbReference type="InterPro" id="IPR014710">
    <property type="entry name" value="RmlC-like_jellyroll"/>
</dbReference>
<sequence>MPEVKLFKPTDVEQNYNHRGTSWHEFVNEKDDSPLASGTTYLRDSDFEWTLWYDEMICIDPGQLLEVTVDGRAYSLARGECIGSPTVPSRGIGPPALL</sequence>
<proteinExistence type="predicted"/>
<dbReference type="Proteomes" id="UP000198894">
    <property type="component" value="Unassembled WGS sequence"/>
</dbReference>
<dbReference type="Pfam" id="PF06249">
    <property type="entry name" value="EutQ"/>
    <property type="match status" value="1"/>
</dbReference>
<dbReference type="RefSeq" id="WP_091597935.1">
    <property type="nucleotide sequence ID" value="NZ_FNEE01000018.1"/>
</dbReference>
<keyword evidence="2" id="KW-1185">Reference proteome</keyword>